<evidence type="ECO:0000256" key="1">
    <source>
        <dbReference type="SAM" id="MobiDB-lite"/>
    </source>
</evidence>
<name>A0A409YPQ3_9AGAR</name>
<comment type="caution">
    <text evidence="2">The sequence shown here is derived from an EMBL/GenBank/DDBJ whole genome shotgun (WGS) entry which is preliminary data.</text>
</comment>
<organism evidence="2 3">
    <name type="scientific">Panaeolus cyanescens</name>
    <dbReference type="NCBI Taxonomy" id="181874"/>
    <lineage>
        <taxon>Eukaryota</taxon>
        <taxon>Fungi</taxon>
        <taxon>Dikarya</taxon>
        <taxon>Basidiomycota</taxon>
        <taxon>Agaricomycotina</taxon>
        <taxon>Agaricomycetes</taxon>
        <taxon>Agaricomycetidae</taxon>
        <taxon>Agaricales</taxon>
        <taxon>Agaricineae</taxon>
        <taxon>Galeropsidaceae</taxon>
        <taxon>Panaeolus</taxon>
    </lineage>
</organism>
<proteinExistence type="predicted"/>
<sequence length="124" mass="13143">MVHSSALDSFDPFAVHPFTNGSGVIPQPPPPSRYPAPIPAFHSKPYYMTNQPAYPDLSTSASSSNLSTSPTSSTSSSVPNSPPQMFSSTPSTSRSFNPKDGTSPSALMKKDSTPRSSDATHRLK</sequence>
<dbReference type="OrthoDB" id="191192at2759"/>
<feature type="compositionally biased region" description="Polar residues" evidence="1">
    <location>
        <begin position="84"/>
        <end position="105"/>
    </location>
</feature>
<dbReference type="Proteomes" id="UP000284842">
    <property type="component" value="Unassembled WGS sequence"/>
</dbReference>
<feature type="compositionally biased region" description="Low complexity" evidence="1">
    <location>
        <begin position="58"/>
        <end position="79"/>
    </location>
</feature>
<feature type="compositionally biased region" description="Pro residues" evidence="1">
    <location>
        <begin position="26"/>
        <end position="38"/>
    </location>
</feature>
<dbReference type="AlphaFoldDB" id="A0A409YPQ3"/>
<dbReference type="InParanoid" id="A0A409YPQ3"/>
<keyword evidence="3" id="KW-1185">Reference proteome</keyword>
<accession>A0A409YPQ3</accession>
<gene>
    <name evidence="2" type="ORF">CVT24_010439</name>
</gene>
<evidence type="ECO:0000313" key="2">
    <source>
        <dbReference type="EMBL" id="PPR04981.1"/>
    </source>
</evidence>
<dbReference type="EMBL" id="NHTK01000869">
    <property type="protein sequence ID" value="PPR04981.1"/>
    <property type="molecule type" value="Genomic_DNA"/>
</dbReference>
<protein>
    <submittedName>
        <fullName evidence="2">Uncharacterized protein</fullName>
    </submittedName>
</protein>
<reference evidence="2 3" key="1">
    <citation type="journal article" date="2018" name="Evol. Lett.">
        <title>Horizontal gene cluster transfer increased hallucinogenic mushroom diversity.</title>
        <authorList>
            <person name="Reynolds H.T."/>
            <person name="Vijayakumar V."/>
            <person name="Gluck-Thaler E."/>
            <person name="Korotkin H.B."/>
            <person name="Matheny P.B."/>
            <person name="Slot J.C."/>
        </authorList>
    </citation>
    <scope>NUCLEOTIDE SEQUENCE [LARGE SCALE GENOMIC DNA]</scope>
    <source>
        <strain evidence="2 3">2629</strain>
    </source>
</reference>
<feature type="compositionally biased region" description="Basic and acidic residues" evidence="1">
    <location>
        <begin position="108"/>
        <end position="124"/>
    </location>
</feature>
<evidence type="ECO:0000313" key="3">
    <source>
        <dbReference type="Proteomes" id="UP000284842"/>
    </source>
</evidence>
<feature type="region of interest" description="Disordered" evidence="1">
    <location>
        <begin position="1"/>
        <end position="124"/>
    </location>
</feature>
<dbReference type="STRING" id="181874.A0A409YPQ3"/>